<sequence length="131" mass="14445">MPRKKSSTTISRTVPKPYIVETSTTRLNITKDGLLGILYKANIAESILRAAGVTNLPAPNLCPAFKMIACVKMLEQHGLQVPKEIITPIPATSLRHLPRELLDQIVDLALGESKGRRRRKNATGYREALST</sequence>
<gene>
    <name evidence="1" type="ORF">RCC_08699</name>
</gene>
<proteinExistence type="predicted"/>
<dbReference type="EMBL" id="FJUY01000015">
    <property type="protein sequence ID" value="CZT22991.1"/>
    <property type="molecule type" value="Genomic_DNA"/>
</dbReference>
<dbReference type="GeneID" id="35603783"/>
<name>A0A2D3VFS3_9PEZI</name>
<dbReference type="RefSeq" id="XP_023629715.1">
    <property type="nucleotide sequence ID" value="XM_023773947.1"/>
</dbReference>
<reference evidence="1 2" key="1">
    <citation type="submission" date="2016-03" db="EMBL/GenBank/DDBJ databases">
        <authorList>
            <person name="Ploux O."/>
        </authorList>
    </citation>
    <scope>NUCLEOTIDE SEQUENCE [LARGE SCALE GENOMIC DNA]</scope>
    <source>
        <strain evidence="1 2">URUG2</strain>
    </source>
</reference>
<organism evidence="1 2">
    <name type="scientific">Ramularia collo-cygni</name>
    <dbReference type="NCBI Taxonomy" id="112498"/>
    <lineage>
        <taxon>Eukaryota</taxon>
        <taxon>Fungi</taxon>
        <taxon>Dikarya</taxon>
        <taxon>Ascomycota</taxon>
        <taxon>Pezizomycotina</taxon>
        <taxon>Dothideomycetes</taxon>
        <taxon>Dothideomycetidae</taxon>
        <taxon>Mycosphaerellales</taxon>
        <taxon>Mycosphaerellaceae</taxon>
        <taxon>Ramularia</taxon>
    </lineage>
</organism>
<protein>
    <submittedName>
        <fullName evidence="1">Uncharacterized protein</fullName>
    </submittedName>
</protein>
<keyword evidence="2" id="KW-1185">Reference proteome</keyword>
<dbReference type="AlphaFoldDB" id="A0A2D3VFS3"/>
<evidence type="ECO:0000313" key="2">
    <source>
        <dbReference type="Proteomes" id="UP000225277"/>
    </source>
</evidence>
<accession>A0A2D3VFS3</accession>
<evidence type="ECO:0000313" key="1">
    <source>
        <dbReference type="EMBL" id="CZT22991.1"/>
    </source>
</evidence>
<dbReference type="Proteomes" id="UP000225277">
    <property type="component" value="Unassembled WGS sequence"/>
</dbReference>